<feature type="domain" description="FAD-binding PCMH-type" evidence="7">
    <location>
        <begin position="66"/>
        <end position="244"/>
    </location>
</feature>
<dbReference type="InterPro" id="IPR004113">
    <property type="entry name" value="FAD-bd_oxidored_4_C"/>
</dbReference>
<dbReference type="SUPFAM" id="SSF55103">
    <property type="entry name" value="FAD-linked oxidases, C-terminal domain"/>
    <property type="match status" value="1"/>
</dbReference>
<feature type="active site" description="Proton donor/acceptor" evidence="4">
    <location>
        <position position="407"/>
    </location>
</feature>
<evidence type="ECO:0000256" key="5">
    <source>
        <dbReference type="PIRSR" id="PIRSR625650-3"/>
    </source>
</evidence>
<dbReference type="PROSITE" id="PS51387">
    <property type="entry name" value="FAD_PCMH"/>
    <property type="match status" value="1"/>
</dbReference>
<dbReference type="InterPro" id="IPR016171">
    <property type="entry name" value="Vanillyl_alc_oxidase_C-sub2"/>
</dbReference>
<dbReference type="Gene3D" id="3.30.300.330">
    <property type="match status" value="1"/>
</dbReference>
<protein>
    <submittedName>
        <fullName evidence="8">FAD linked oxidase domain protein</fullName>
    </submittedName>
</protein>
<dbReference type="Pfam" id="PF02913">
    <property type="entry name" value="FAD-oxidase_C"/>
    <property type="match status" value="1"/>
</dbReference>
<feature type="binding site" evidence="5">
    <location>
        <begin position="228"/>
        <end position="234"/>
    </location>
    <ligand>
        <name>FAD</name>
        <dbReference type="ChEBI" id="CHEBI:57692"/>
    </ligand>
</feature>
<dbReference type="Gene3D" id="1.10.45.10">
    <property type="entry name" value="Vanillyl-alcohol Oxidase, Chain A, domain 4"/>
    <property type="match status" value="1"/>
</dbReference>
<comment type="similarity">
    <text evidence="1">Belongs to the FAD-binding oxidoreductase/transferase type 4 family.</text>
</comment>
<evidence type="ECO:0000313" key="8">
    <source>
        <dbReference type="EMBL" id="ABM57629.1"/>
    </source>
</evidence>
<dbReference type="SUPFAM" id="SSF56176">
    <property type="entry name" value="FAD-binding/transporter-associated domain-like"/>
    <property type="match status" value="1"/>
</dbReference>
<accession>A1WJ22</accession>
<dbReference type="InterPro" id="IPR006094">
    <property type="entry name" value="Oxid_FAD_bind_N"/>
</dbReference>
<dbReference type="InterPro" id="IPR016164">
    <property type="entry name" value="FAD-linked_Oxase-like_C"/>
</dbReference>
<dbReference type="InterPro" id="IPR025650">
    <property type="entry name" value="Alkyl-DHAP_Synthase"/>
</dbReference>
<comment type="cofactor">
    <cofactor evidence="5">
        <name>FAD</name>
        <dbReference type="ChEBI" id="CHEBI:57692"/>
    </cofactor>
</comment>
<keyword evidence="2" id="KW-0285">Flavoprotein</keyword>
<dbReference type="EMBL" id="CP000542">
    <property type="protein sequence ID" value="ABM57629.1"/>
    <property type="molecule type" value="Genomic_DNA"/>
</dbReference>
<evidence type="ECO:0000256" key="2">
    <source>
        <dbReference type="ARBA" id="ARBA00022630"/>
    </source>
</evidence>
<evidence type="ECO:0000256" key="1">
    <source>
        <dbReference type="ARBA" id="ARBA00008000"/>
    </source>
</evidence>
<keyword evidence="3 5" id="KW-0274">FAD</keyword>
<dbReference type="Proteomes" id="UP000000374">
    <property type="component" value="Chromosome"/>
</dbReference>
<organism evidence="8 9">
    <name type="scientific">Verminephrobacter eiseniae (strain EF01-2)</name>
    <dbReference type="NCBI Taxonomy" id="391735"/>
    <lineage>
        <taxon>Bacteria</taxon>
        <taxon>Pseudomonadati</taxon>
        <taxon>Pseudomonadota</taxon>
        <taxon>Betaproteobacteria</taxon>
        <taxon>Burkholderiales</taxon>
        <taxon>Comamonadaceae</taxon>
        <taxon>Verminephrobacter</taxon>
    </lineage>
</organism>
<dbReference type="InterPro" id="IPR036318">
    <property type="entry name" value="FAD-bd_PCMH-like_sf"/>
</dbReference>
<dbReference type="PANTHER" id="PTHR46568:SF1">
    <property type="entry name" value="ALKYLDIHYDROXYACETONEPHOSPHATE SYNTHASE, PEROXISOMAL"/>
    <property type="match status" value="1"/>
</dbReference>
<gene>
    <name evidence="8" type="ordered locus">Veis_1876</name>
</gene>
<dbReference type="GO" id="GO:0008609">
    <property type="term" value="F:alkylglycerone-phosphate synthase activity"/>
    <property type="evidence" value="ECO:0007669"/>
    <property type="project" value="InterPro"/>
</dbReference>
<evidence type="ECO:0000256" key="6">
    <source>
        <dbReference type="PIRSR" id="PIRSR625650-4"/>
    </source>
</evidence>
<sequence>MDASTIGTIDTIAAARRHDRVDTGLAEAFGQIVGAQQVITAFDARLAYARDRLPFAVFRERAGGIAGAVPRLVLRPADAAQVAAIVRHACANGIPVIPYGSGSGVLGGAIALGGEVLVDLRRLDRIVAIHPLDAMVTVECGMNGARLEAALDAQGLTTGHLPQSIEISTVGGWVACRGGGQASSRYGKIEDIVVGLKAVLPDGRSIEVRPVARRSVGPSILDLLVGSEGVFGIITEVTLRVWKKPALERAVVLAFPSLPAAWGCAREMMQAELRPQIVRIYDHVESAERTRDLAPFETRPILAMMAFCGSEPMVAAESSTALAIAAAFDGRQAPLGPFEHWQQNRYVAYSQKWHAAGYFNDTIEVTANWSAIPALYEAIALAVRQVHPLLHFGAHWSHVYPEGACQYMTVRLPPMDAQTALPLHAELWQVVQDLTLAHGGSIAHHHGAGLFRGPWMGRELGTGLDVLQAIKDALDPGNLLNPGKLGLRPRAGAKDIRQGFTGRGAGHGGD</sequence>
<dbReference type="PANTHER" id="PTHR46568">
    <property type="entry name" value="ALKYLDIHYDROXYACETONEPHOSPHATE SYNTHASE, PEROXISOMAL"/>
    <property type="match status" value="1"/>
</dbReference>
<reference evidence="9" key="1">
    <citation type="submission" date="2006-12" db="EMBL/GenBank/DDBJ databases">
        <title>Complete sequence of chromosome 1 of Verminephrobacter eiseniae EF01-2.</title>
        <authorList>
            <person name="Copeland A."/>
            <person name="Lucas S."/>
            <person name="Lapidus A."/>
            <person name="Barry K."/>
            <person name="Detter J.C."/>
            <person name="Glavina del Rio T."/>
            <person name="Dalin E."/>
            <person name="Tice H."/>
            <person name="Pitluck S."/>
            <person name="Chertkov O."/>
            <person name="Brettin T."/>
            <person name="Bruce D."/>
            <person name="Han C."/>
            <person name="Tapia R."/>
            <person name="Gilna P."/>
            <person name="Schmutz J."/>
            <person name="Larimer F."/>
            <person name="Land M."/>
            <person name="Hauser L."/>
            <person name="Kyrpides N."/>
            <person name="Kim E."/>
            <person name="Stahl D."/>
            <person name="Richardson P."/>
        </authorList>
    </citation>
    <scope>NUCLEOTIDE SEQUENCE [LARGE SCALE GENOMIC DNA]</scope>
    <source>
        <strain evidence="9">EF01-2</strain>
    </source>
</reference>
<dbReference type="InterPro" id="IPR016166">
    <property type="entry name" value="FAD-bd_PCMH"/>
</dbReference>
<feature type="site" description="Important for enzyme activity" evidence="6">
    <location>
        <position position="279"/>
    </location>
</feature>
<dbReference type="Pfam" id="PF01565">
    <property type="entry name" value="FAD_binding_4"/>
    <property type="match status" value="1"/>
</dbReference>
<evidence type="ECO:0000256" key="4">
    <source>
        <dbReference type="PIRSR" id="PIRSR625650-1"/>
    </source>
</evidence>
<dbReference type="KEGG" id="vei:Veis_1876"/>
<dbReference type="GeneID" id="76460477"/>
<dbReference type="HOGENOM" id="CLU_017779_2_3_4"/>
<keyword evidence="9" id="KW-1185">Reference proteome</keyword>
<dbReference type="GO" id="GO:0008610">
    <property type="term" value="P:lipid biosynthetic process"/>
    <property type="evidence" value="ECO:0007669"/>
    <property type="project" value="InterPro"/>
</dbReference>
<dbReference type="STRING" id="391735.Veis_1876"/>
<dbReference type="Gene3D" id="3.30.465.10">
    <property type="match status" value="1"/>
</dbReference>
<evidence type="ECO:0000259" key="7">
    <source>
        <dbReference type="PROSITE" id="PS51387"/>
    </source>
</evidence>
<name>A1WJ22_VEREI</name>
<dbReference type="GO" id="GO:0071949">
    <property type="term" value="F:FAD binding"/>
    <property type="evidence" value="ECO:0007669"/>
    <property type="project" value="InterPro"/>
</dbReference>
<proteinExistence type="inferred from homology"/>
<dbReference type="eggNOG" id="COG0277">
    <property type="taxonomic scope" value="Bacteria"/>
</dbReference>
<dbReference type="AlphaFoldDB" id="A1WJ22"/>
<evidence type="ECO:0000313" key="9">
    <source>
        <dbReference type="Proteomes" id="UP000000374"/>
    </source>
</evidence>
<dbReference type="RefSeq" id="WP_011809635.1">
    <property type="nucleotide sequence ID" value="NC_008786.1"/>
</dbReference>
<dbReference type="InterPro" id="IPR016169">
    <property type="entry name" value="FAD-bd_PCMH_sub2"/>
</dbReference>
<evidence type="ECO:0000256" key="3">
    <source>
        <dbReference type="ARBA" id="ARBA00022827"/>
    </source>
</evidence>